<sequence>MGTAPLTMQDEIAWLGQLLLGRDACALFGNGPLGPMLTGLCTLLTPRLSGPGDVADVDLAELDAASLDNPLGLQLLLSLLPEGLAQPAARDAQGRCHVGDDALDRLAGHGEGLCPCYRFDLAGMRALPFNNGAEARR</sequence>
<organism evidence="1 2">
    <name type="scientific">Pelomonas candidula</name>
    <dbReference type="NCBI Taxonomy" id="3299025"/>
    <lineage>
        <taxon>Bacteria</taxon>
        <taxon>Pseudomonadati</taxon>
        <taxon>Pseudomonadota</taxon>
        <taxon>Betaproteobacteria</taxon>
        <taxon>Burkholderiales</taxon>
        <taxon>Sphaerotilaceae</taxon>
        <taxon>Roseateles</taxon>
    </lineage>
</organism>
<accession>A0ABW7H9D0</accession>
<protein>
    <submittedName>
        <fullName evidence="1">Uncharacterized protein</fullName>
    </submittedName>
</protein>
<dbReference type="Proteomes" id="UP001606134">
    <property type="component" value="Unassembled WGS sequence"/>
</dbReference>
<keyword evidence="2" id="KW-1185">Reference proteome</keyword>
<proteinExistence type="predicted"/>
<gene>
    <name evidence="1" type="ORF">ACG04R_07580</name>
</gene>
<dbReference type="EMBL" id="JBIGIC010000003">
    <property type="protein sequence ID" value="MFG6486524.1"/>
    <property type="molecule type" value="Genomic_DNA"/>
</dbReference>
<reference evidence="1 2" key="1">
    <citation type="submission" date="2024-08" db="EMBL/GenBank/DDBJ databases">
        <authorList>
            <person name="Lu H."/>
        </authorList>
    </citation>
    <scope>NUCLEOTIDE SEQUENCE [LARGE SCALE GENOMIC DNA]</scope>
    <source>
        <strain evidence="1 2">BYS78W</strain>
    </source>
</reference>
<dbReference type="RefSeq" id="WP_394407677.1">
    <property type="nucleotide sequence ID" value="NZ_JBIGIC010000003.1"/>
</dbReference>
<comment type="caution">
    <text evidence="1">The sequence shown here is derived from an EMBL/GenBank/DDBJ whole genome shotgun (WGS) entry which is preliminary data.</text>
</comment>
<evidence type="ECO:0000313" key="1">
    <source>
        <dbReference type="EMBL" id="MFG6486524.1"/>
    </source>
</evidence>
<name>A0ABW7H9D0_9BURK</name>
<evidence type="ECO:0000313" key="2">
    <source>
        <dbReference type="Proteomes" id="UP001606134"/>
    </source>
</evidence>